<organism evidence="1 2">
    <name type="scientific">Amborella trichopoda</name>
    <dbReference type="NCBI Taxonomy" id="13333"/>
    <lineage>
        <taxon>Eukaryota</taxon>
        <taxon>Viridiplantae</taxon>
        <taxon>Streptophyta</taxon>
        <taxon>Embryophyta</taxon>
        <taxon>Tracheophyta</taxon>
        <taxon>Spermatophyta</taxon>
        <taxon>Magnoliopsida</taxon>
        <taxon>Amborellales</taxon>
        <taxon>Amborellaceae</taxon>
        <taxon>Amborella</taxon>
    </lineage>
</organism>
<protein>
    <submittedName>
        <fullName evidence="1">Uncharacterized protein</fullName>
    </submittedName>
</protein>
<name>W1P7J8_AMBTC</name>
<evidence type="ECO:0000313" key="1">
    <source>
        <dbReference type="EMBL" id="ERN03566.1"/>
    </source>
</evidence>
<dbReference type="AlphaFoldDB" id="W1P7J8"/>
<gene>
    <name evidence="1" type="ORF">AMTR_s00042p00076170</name>
</gene>
<evidence type="ECO:0000313" key="2">
    <source>
        <dbReference type="Proteomes" id="UP000017836"/>
    </source>
</evidence>
<dbReference type="HOGENOM" id="CLU_2815806_0_0_1"/>
<dbReference type="Proteomes" id="UP000017836">
    <property type="component" value="Unassembled WGS sequence"/>
</dbReference>
<proteinExistence type="predicted"/>
<sequence length="67" mass="7434">MVNHVPNEEEIVNDVPLHVIPAGLHVIPAGIEDQQEERLATAVDSLLESRVIVNRESYTWPPHGSNT</sequence>
<keyword evidence="2" id="KW-1185">Reference proteome</keyword>
<accession>W1P7J8</accession>
<dbReference type="Gramene" id="ERN03566">
    <property type="protein sequence ID" value="ERN03566"/>
    <property type="gene ID" value="AMTR_s00042p00076170"/>
</dbReference>
<dbReference type="EMBL" id="KI394353">
    <property type="protein sequence ID" value="ERN03566.1"/>
    <property type="molecule type" value="Genomic_DNA"/>
</dbReference>
<reference evidence="2" key="1">
    <citation type="journal article" date="2013" name="Science">
        <title>The Amborella genome and the evolution of flowering plants.</title>
        <authorList>
            <consortium name="Amborella Genome Project"/>
        </authorList>
    </citation>
    <scope>NUCLEOTIDE SEQUENCE [LARGE SCALE GENOMIC DNA]</scope>
</reference>